<protein>
    <submittedName>
        <fullName evidence="2">Uncharacterized protein</fullName>
    </submittedName>
</protein>
<reference evidence="2 3" key="1">
    <citation type="submission" date="2016-10" db="EMBL/GenBank/DDBJ databases">
        <authorList>
            <person name="de Groot N.N."/>
        </authorList>
    </citation>
    <scope>NUCLEOTIDE SEQUENCE [LARGE SCALE GENOMIC DNA]</scope>
    <source>
        <strain evidence="2 3">DSM 19033</strain>
    </source>
</reference>
<keyword evidence="1" id="KW-0472">Membrane</keyword>
<dbReference type="AlphaFoldDB" id="A0A1H4DYB1"/>
<keyword evidence="3" id="KW-1185">Reference proteome</keyword>
<keyword evidence="1" id="KW-0812">Transmembrane</keyword>
<evidence type="ECO:0000313" key="2">
    <source>
        <dbReference type="EMBL" id="SEA77741.1"/>
    </source>
</evidence>
<evidence type="ECO:0000313" key="3">
    <source>
        <dbReference type="Proteomes" id="UP000198850"/>
    </source>
</evidence>
<feature type="transmembrane region" description="Helical" evidence="1">
    <location>
        <begin position="33"/>
        <end position="52"/>
    </location>
</feature>
<feature type="transmembrane region" description="Helical" evidence="1">
    <location>
        <begin position="72"/>
        <end position="100"/>
    </location>
</feature>
<dbReference type="EMBL" id="FNRA01000005">
    <property type="protein sequence ID" value="SEA77741.1"/>
    <property type="molecule type" value="Genomic_DNA"/>
</dbReference>
<dbReference type="OrthoDB" id="9849907at2"/>
<keyword evidence="1" id="KW-1133">Transmembrane helix</keyword>
<accession>A0A1H4DYB1</accession>
<name>A0A1H4DYB1_9SPHI</name>
<dbReference type="RefSeq" id="WP_090556663.1">
    <property type="nucleotide sequence ID" value="NZ_FNRA01000005.1"/>
</dbReference>
<sequence>MNKTDKERLNASNMFHYESHFEPLPGFRTNYKYTIKVWLITILLGTTLFFAIKSLTEMFNSEDFSAWGGSTIFYYLIAITLALILSIPSVLLFTLGYNFISGFVFSSTKIKLALFIIGQALCWISFLIAFGLNNQEAIIKNLDVILPYTIANAFSIFICRLSSDY</sequence>
<feature type="transmembrane region" description="Helical" evidence="1">
    <location>
        <begin position="144"/>
        <end position="163"/>
    </location>
</feature>
<organism evidence="2 3">
    <name type="scientific">Pedobacter hartonius</name>
    <dbReference type="NCBI Taxonomy" id="425514"/>
    <lineage>
        <taxon>Bacteria</taxon>
        <taxon>Pseudomonadati</taxon>
        <taxon>Bacteroidota</taxon>
        <taxon>Sphingobacteriia</taxon>
        <taxon>Sphingobacteriales</taxon>
        <taxon>Sphingobacteriaceae</taxon>
        <taxon>Pedobacter</taxon>
    </lineage>
</organism>
<proteinExistence type="predicted"/>
<dbReference type="Proteomes" id="UP000198850">
    <property type="component" value="Unassembled WGS sequence"/>
</dbReference>
<evidence type="ECO:0000256" key="1">
    <source>
        <dbReference type="SAM" id="Phobius"/>
    </source>
</evidence>
<feature type="transmembrane region" description="Helical" evidence="1">
    <location>
        <begin position="112"/>
        <end position="132"/>
    </location>
</feature>
<gene>
    <name evidence="2" type="ORF">SAMN05443550_105159</name>
</gene>